<dbReference type="AlphaFoldDB" id="A0AAN8A299"/>
<dbReference type="Proteomes" id="UP001310594">
    <property type="component" value="Unassembled WGS sequence"/>
</dbReference>
<name>A0AAN8A299_9PEZI</name>
<accession>A0AAN8A299</accession>
<organism evidence="1 2">
    <name type="scientific">Elasticomyces elasticus</name>
    <dbReference type="NCBI Taxonomy" id="574655"/>
    <lineage>
        <taxon>Eukaryota</taxon>
        <taxon>Fungi</taxon>
        <taxon>Dikarya</taxon>
        <taxon>Ascomycota</taxon>
        <taxon>Pezizomycotina</taxon>
        <taxon>Dothideomycetes</taxon>
        <taxon>Dothideomycetidae</taxon>
        <taxon>Mycosphaerellales</taxon>
        <taxon>Teratosphaeriaceae</taxon>
        <taxon>Elasticomyces</taxon>
    </lineage>
</organism>
<comment type="caution">
    <text evidence="1">The sequence shown here is derived from an EMBL/GenBank/DDBJ whole genome shotgun (WGS) entry which is preliminary data.</text>
</comment>
<evidence type="ECO:0000313" key="1">
    <source>
        <dbReference type="EMBL" id="KAK5697554.1"/>
    </source>
</evidence>
<reference evidence="1" key="1">
    <citation type="submission" date="2023-08" db="EMBL/GenBank/DDBJ databases">
        <title>Black Yeasts Isolated from many extreme environments.</title>
        <authorList>
            <person name="Coleine C."/>
            <person name="Stajich J.E."/>
            <person name="Selbmann L."/>
        </authorList>
    </citation>
    <scope>NUCLEOTIDE SEQUENCE</scope>
    <source>
        <strain evidence="1">CCFEE 5810</strain>
    </source>
</reference>
<evidence type="ECO:0000313" key="2">
    <source>
        <dbReference type="Proteomes" id="UP001310594"/>
    </source>
</evidence>
<dbReference type="EMBL" id="JAVRQU010000011">
    <property type="protein sequence ID" value="KAK5697554.1"/>
    <property type="molecule type" value="Genomic_DNA"/>
</dbReference>
<proteinExistence type="predicted"/>
<gene>
    <name evidence="1" type="ORF">LTR97_007692</name>
</gene>
<sequence length="87" mass="9710">MVFEITGVITVRREVGQAKESEPKDRVQHAEAKLAILEAIMDIAVCEMVNEGMTELLPGTPFDLLADKTACFGYVKVRWILDEACVR</sequence>
<protein>
    <submittedName>
        <fullName evidence="1">Uncharacterized protein</fullName>
    </submittedName>
</protein>